<name>A0ABV5H4A1_9FLAO</name>
<proteinExistence type="predicted"/>
<keyword evidence="2" id="KW-1185">Reference proteome</keyword>
<organism evidence="1 2">
    <name type="scientific">Algibacter miyuki</name>
    <dbReference type="NCBI Taxonomy" id="1306933"/>
    <lineage>
        <taxon>Bacteria</taxon>
        <taxon>Pseudomonadati</taxon>
        <taxon>Bacteroidota</taxon>
        <taxon>Flavobacteriia</taxon>
        <taxon>Flavobacteriales</taxon>
        <taxon>Flavobacteriaceae</taxon>
        <taxon>Algibacter</taxon>
    </lineage>
</organism>
<evidence type="ECO:0000313" key="1">
    <source>
        <dbReference type="EMBL" id="MFB9106714.1"/>
    </source>
</evidence>
<gene>
    <name evidence="1" type="ORF">ACFFU1_17535</name>
</gene>
<dbReference type="EMBL" id="JBHMFA010000031">
    <property type="protein sequence ID" value="MFB9106714.1"/>
    <property type="molecule type" value="Genomic_DNA"/>
</dbReference>
<evidence type="ECO:0000313" key="2">
    <source>
        <dbReference type="Proteomes" id="UP001589590"/>
    </source>
</evidence>
<comment type="caution">
    <text evidence="1">The sequence shown here is derived from an EMBL/GenBank/DDBJ whole genome shotgun (WGS) entry which is preliminary data.</text>
</comment>
<sequence length="165" mass="20205">MKDTDNINPDEYDKIMSVISKEYIENKDFEYVQNFYNQMLENPTKYENKVILIIQGYDDDPRELFEIKEVREYFSTLDKLFPYWFYFIYRKIEEGYSSLKLIMLLLVPCEVINLNNGKKSIEYDLEEYAKFIEIHFHYFNELTDKLNMTIQENERICSEIHKNYN</sequence>
<dbReference type="InterPro" id="IPR014946">
    <property type="entry name" value="CRR6"/>
</dbReference>
<dbReference type="Pfam" id="PF08847">
    <property type="entry name" value="Crr6"/>
    <property type="match status" value="1"/>
</dbReference>
<dbReference type="RefSeq" id="WP_290270845.1">
    <property type="nucleotide sequence ID" value="NZ_JAUFQP010000010.1"/>
</dbReference>
<reference evidence="1 2" key="1">
    <citation type="submission" date="2024-09" db="EMBL/GenBank/DDBJ databases">
        <authorList>
            <person name="Sun Q."/>
            <person name="Mori K."/>
        </authorList>
    </citation>
    <scope>NUCLEOTIDE SEQUENCE [LARGE SCALE GENOMIC DNA]</scope>
    <source>
        <strain evidence="1 2">CECT 8300</strain>
    </source>
</reference>
<protein>
    <submittedName>
        <fullName evidence="1">Chlororespiratory reduction 6 domain-containing protein</fullName>
    </submittedName>
</protein>
<dbReference type="Proteomes" id="UP001589590">
    <property type="component" value="Unassembled WGS sequence"/>
</dbReference>
<accession>A0ABV5H4A1</accession>